<dbReference type="Proteomes" id="UP000271291">
    <property type="component" value="Chromosome"/>
</dbReference>
<feature type="region of interest" description="Disordered" evidence="9">
    <location>
        <begin position="418"/>
        <end position="437"/>
    </location>
</feature>
<dbReference type="OrthoDB" id="5242012at2"/>
<evidence type="ECO:0000256" key="1">
    <source>
        <dbReference type="ARBA" id="ARBA00000085"/>
    </source>
</evidence>
<dbReference type="Pfam" id="PF13796">
    <property type="entry name" value="Sensor"/>
    <property type="match status" value="1"/>
</dbReference>
<evidence type="ECO:0000259" key="11">
    <source>
        <dbReference type="SMART" id="SM00387"/>
    </source>
</evidence>
<evidence type="ECO:0000256" key="6">
    <source>
        <dbReference type="ARBA" id="ARBA00022777"/>
    </source>
</evidence>
<dbReference type="PANTHER" id="PTHR24421:SF10">
    <property type="entry name" value="NITRATE_NITRITE SENSOR PROTEIN NARQ"/>
    <property type="match status" value="1"/>
</dbReference>
<feature type="domain" description="Histidine kinase/HSP90-like ATPase" evidence="11">
    <location>
        <begin position="347"/>
        <end position="437"/>
    </location>
</feature>
<keyword evidence="7" id="KW-0067">ATP-binding</keyword>
<evidence type="ECO:0000256" key="2">
    <source>
        <dbReference type="ARBA" id="ARBA00012438"/>
    </source>
</evidence>
<keyword evidence="5" id="KW-0547">Nucleotide-binding</keyword>
<keyword evidence="8" id="KW-0902">Two-component regulatory system</keyword>
<evidence type="ECO:0000256" key="7">
    <source>
        <dbReference type="ARBA" id="ARBA00022840"/>
    </source>
</evidence>
<keyword evidence="10" id="KW-0812">Transmembrane</keyword>
<dbReference type="InterPro" id="IPR036890">
    <property type="entry name" value="HATPase_C_sf"/>
</dbReference>
<reference evidence="12 14" key="2">
    <citation type="submission" date="2018-12" db="EMBL/GenBank/DDBJ databases">
        <title>Streptomyces griseoviridis F1-27 complete genome.</title>
        <authorList>
            <person name="Mariita R.M."/>
            <person name="Sello J.K."/>
        </authorList>
    </citation>
    <scope>NUCLEOTIDE SEQUENCE [LARGE SCALE GENOMIC DNA]</scope>
    <source>
        <strain evidence="12 14">F1-27</strain>
    </source>
</reference>
<dbReference type="RefSeq" id="WP_127178872.1">
    <property type="nucleotide sequence ID" value="NZ_CP029078.1"/>
</dbReference>
<dbReference type="Proteomes" id="UP000501753">
    <property type="component" value="Chromosome"/>
</dbReference>
<feature type="transmembrane region" description="Helical" evidence="10">
    <location>
        <begin position="73"/>
        <end position="91"/>
    </location>
</feature>
<reference evidence="13 15" key="1">
    <citation type="submission" date="2018-04" db="EMBL/GenBank/DDBJ databases">
        <title>Complete genome sequences of Streptomyces griseoviridis K61 and characterization of antagonistic properties of biological control agents.</title>
        <authorList>
            <person name="Mariita R.M."/>
            <person name="Sello J.K."/>
        </authorList>
    </citation>
    <scope>NUCLEOTIDE SEQUENCE [LARGE SCALE GENOMIC DNA]</scope>
    <source>
        <strain evidence="13 15">K61</strain>
    </source>
</reference>
<protein>
    <recommendedName>
        <fullName evidence="2">histidine kinase</fullName>
        <ecNumber evidence="2">2.7.13.3</ecNumber>
    </recommendedName>
</protein>
<dbReference type="EC" id="2.7.13.3" evidence="2"/>
<dbReference type="InterPro" id="IPR011712">
    <property type="entry name" value="Sig_transdc_His_kin_sub3_dim/P"/>
</dbReference>
<dbReference type="GO" id="GO:0005524">
    <property type="term" value="F:ATP binding"/>
    <property type="evidence" value="ECO:0007669"/>
    <property type="project" value="UniProtKB-KW"/>
</dbReference>
<keyword evidence="3" id="KW-0597">Phosphoprotein</keyword>
<proteinExistence type="predicted"/>
<feature type="transmembrane region" description="Helical" evidence="10">
    <location>
        <begin position="185"/>
        <end position="207"/>
    </location>
</feature>
<dbReference type="InterPro" id="IPR025828">
    <property type="entry name" value="Put_sensor_dom"/>
</dbReference>
<name>A0A3S9ZDW4_STRGD</name>
<dbReference type="Gene3D" id="1.20.5.1930">
    <property type="match status" value="1"/>
</dbReference>
<dbReference type="CDD" id="cd16917">
    <property type="entry name" value="HATPase_UhpB-NarQ-NarX-like"/>
    <property type="match status" value="1"/>
</dbReference>
<keyword evidence="10" id="KW-0472">Membrane</keyword>
<dbReference type="SMART" id="SM00387">
    <property type="entry name" value="HATPase_c"/>
    <property type="match status" value="1"/>
</dbReference>
<evidence type="ECO:0000313" key="15">
    <source>
        <dbReference type="Proteomes" id="UP000501753"/>
    </source>
</evidence>
<dbReference type="EMBL" id="CP029078">
    <property type="protein sequence ID" value="QCN87096.1"/>
    <property type="molecule type" value="Genomic_DNA"/>
</dbReference>
<dbReference type="AlphaFoldDB" id="A0A3S9ZDW4"/>
<accession>A0A3S9ZDW4</accession>
<dbReference type="InterPro" id="IPR003594">
    <property type="entry name" value="HATPase_dom"/>
</dbReference>
<evidence type="ECO:0000313" key="14">
    <source>
        <dbReference type="Proteomes" id="UP000271291"/>
    </source>
</evidence>
<keyword evidence="4" id="KW-0808">Transferase</keyword>
<dbReference type="Gene3D" id="3.30.565.10">
    <property type="entry name" value="Histidine kinase-like ATPase, C-terminal domain"/>
    <property type="match status" value="1"/>
</dbReference>
<dbReference type="GO" id="GO:0046983">
    <property type="term" value="F:protein dimerization activity"/>
    <property type="evidence" value="ECO:0007669"/>
    <property type="project" value="InterPro"/>
</dbReference>
<evidence type="ECO:0000256" key="5">
    <source>
        <dbReference type="ARBA" id="ARBA00022741"/>
    </source>
</evidence>
<evidence type="ECO:0000256" key="4">
    <source>
        <dbReference type="ARBA" id="ARBA00022679"/>
    </source>
</evidence>
<dbReference type="PANTHER" id="PTHR24421">
    <property type="entry name" value="NITRATE/NITRITE SENSOR PROTEIN NARX-RELATED"/>
    <property type="match status" value="1"/>
</dbReference>
<feature type="transmembrane region" description="Helical" evidence="10">
    <location>
        <begin position="135"/>
        <end position="153"/>
    </location>
</feature>
<evidence type="ECO:0000256" key="8">
    <source>
        <dbReference type="ARBA" id="ARBA00023012"/>
    </source>
</evidence>
<dbReference type="GO" id="GO:0016020">
    <property type="term" value="C:membrane"/>
    <property type="evidence" value="ECO:0007669"/>
    <property type="project" value="InterPro"/>
</dbReference>
<keyword evidence="6 12" id="KW-0418">Kinase</keyword>
<gene>
    <name evidence="13" type="ORF">DDJ31_20785</name>
    <name evidence="12" type="ORF">ELQ87_18495</name>
</gene>
<feature type="region of interest" description="Disordered" evidence="9">
    <location>
        <begin position="1"/>
        <end position="27"/>
    </location>
</feature>
<evidence type="ECO:0000313" key="13">
    <source>
        <dbReference type="EMBL" id="QCN87096.1"/>
    </source>
</evidence>
<comment type="catalytic activity">
    <reaction evidence="1">
        <text>ATP + protein L-histidine = ADP + protein N-phospho-L-histidine.</text>
        <dbReference type="EC" id="2.7.13.3"/>
    </reaction>
</comment>
<keyword evidence="10" id="KW-1133">Transmembrane helix</keyword>
<evidence type="ECO:0000313" key="12">
    <source>
        <dbReference type="EMBL" id="AZS86044.1"/>
    </source>
</evidence>
<dbReference type="SUPFAM" id="SSF55874">
    <property type="entry name" value="ATPase domain of HSP90 chaperone/DNA topoisomerase II/histidine kinase"/>
    <property type="match status" value="1"/>
</dbReference>
<feature type="transmembrane region" description="Helical" evidence="10">
    <location>
        <begin position="47"/>
        <end position="67"/>
    </location>
</feature>
<dbReference type="EMBL" id="CP034687">
    <property type="protein sequence ID" value="AZS86044.1"/>
    <property type="molecule type" value="Genomic_DNA"/>
</dbReference>
<dbReference type="Pfam" id="PF02518">
    <property type="entry name" value="HATPase_c"/>
    <property type="match status" value="1"/>
</dbReference>
<dbReference type="Pfam" id="PF07730">
    <property type="entry name" value="HisKA_3"/>
    <property type="match status" value="1"/>
</dbReference>
<dbReference type="KEGG" id="sgd:ELQ87_18495"/>
<organism evidence="12 14">
    <name type="scientific">Streptomyces griseoviridis</name>
    <dbReference type="NCBI Taxonomy" id="45398"/>
    <lineage>
        <taxon>Bacteria</taxon>
        <taxon>Bacillati</taxon>
        <taxon>Actinomycetota</taxon>
        <taxon>Actinomycetes</taxon>
        <taxon>Kitasatosporales</taxon>
        <taxon>Streptomycetaceae</taxon>
        <taxon>Streptomyces</taxon>
    </lineage>
</organism>
<evidence type="ECO:0000256" key="10">
    <source>
        <dbReference type="SAM" id="Phobius"/>
    </source>
</evidence>
<evidence type="ECO:0000256" key="3">
    <source>
        <dbReference type="ARBA" id="ARBA00022553"/>
    </source>
</evidence>
<evidence type="ECO:0000256" key="9">
    <source>
        <dbReference type="SAM" id="MobiDB-lite"/>
    </source>
</evidence>
<keyword evidence="15" id="KW-1185">Reference proteome</keyword>
<sequence length="437" mass="45060">MVTARPGTTGARETAPTARPDTPQTPQAALPYILGAARAALSALRELLGGLATALGALLVLALVAVTALTAPLGAGLLLAPLTLRALHALARRERARLTRTGPEVIPPPTPPNRLRAALGDPTTRRELRWLPRHAATGLPLGLLGLLLAMSAVRDTTFPLYWRLAPKDATATSVGIGVAHSWPDALAVALLGVGALAVLVGLGPAMARLQARPGRALLAAGPDQDLSLRVAELTATRAAALDAHATELRRIERALHDGTQNRLVSVTVLLGAARRQVARDPSRADEILERAQSAAEQALAELRTVARGILPPVLDDRGLSGALSGLAAESPVPCRIDVDVPQRCAASVEATAYFVAAEALTNVARHSGAGQVTVTVRGRGDRLLLTVADDGRGGADEGAGSGLTGIRRRVAAHDGTLRLTSPAGGPTTLEVDLPRGA</sequence>
<dbReference type="GO" id="GO:0000155">
    <property type="term" value="F:phosphorelay sensor kinase activity"/>
    <property type="evidence" value="ECO:0007669"/>
    <property type="project" value="InterPro"/>
</dbReference>
<dbReference type="InterPro" id="IPR050482">
    <property type="entry name" value="Sensor_HK_TwoCompSys"/>
</dbReference>